<feature type="compositionally biased region" description="Low complexity" evidence="1">
    <location>
        <begin position="63"/>
        <end position="93"/>
    </location>
</feature>
<gene>
    <name evidence="2" type="ORF">GALL_479940</name>
</gene>
<dbReference type="EMBL" id="MLJW01004228">
    <property type="protein sequence ID" value="OIQ70395.1"/>
    <property type="molecule type" value="Genomic_DNA"/>
</dbReference>
<comment type="caution">
    <text evidence="2">The sequence shown here is derived from an EMBL/GenBank/DDBJ whole genome shotgun (WGS) entry which is preliminary data.</text>
</comment>
<accession>A0A1J5PYP4</accession>
<feature type="region of interest" description="Disordered" evidence="1">
    <location>
        <begin position="19"/>
        <end position="93"/>
    </location>
</feature>
<feature type="compositionally biased region" description="Polar residues" evidence="1">
    <location>
        <begin position="35"/>
        <end position="44"/>
    </location>
</feature>
<organism evidence="2">
    <name type="scientific">mine drainage metagenome</name>
    <dbReference type="NCBI Taxonomy" id="410659"/>
    <lineage>
        <taxon>unclassified sequences</taxon>
        <taxon>metagenomes</taxon>
        <taxon>ecological metagenomes</taxon>
    </lineage>
</organism>
<dbReference type="AlphaFoldDB" id="A0A1J5PYP4"/>
<protein>
    <submittedName>
        <fullName evidence="2">Uncharacterized protein</fullName>
    </submittedName>
</protein>
<reference evidence="2" key="1">
    <citation type="submission" date="2016-10" db="EMBL/GenBank/DDBJ databases">
        <title>Sequence of Gallionella enrichment culture.</title>
        <authorList>
            <person name="Poehlein A."/>
            <person name="Muehling M."/>
            <person name="Daniel R."/>
        </authorList>
    </citation>
    <scope>NUCLEOTIDE SEQUENCE</scope>
</reference>
<name>A0A1J5PYP4_9ZZZZ</name>
<proteinExistence type="predicted"/>
<feature type="compositionally biased region" description="Pro residues" evidence="1">
    <location>
        <begin position="124"/>
        <end position="139"/>
    </location>
</feature>
<evidence type="ECO:0000256" key="1">
    <source>
        <dbReference type="SAM" id="MobiDB-lite"/>
    </source>
</evidence>
<feature type="compositionally biased region" description="Low complexity" evidence="1">
    <location>
        <begin position="140"/>
        <end position="156"/>
    </location>
</feature>
<feature type="region of interest" description="Disordered" evidence="1">
    <location>
        <begin position="121"/>
        <end position="201"/>
    </location>
</feature>
<evidence type="ECO:0000313" key="2">
    <source>
        <dbReference type="EMBL" id="OIQ70395.1"/>
    </source>
</evidence>
<sequence length="201" mass="21415">MVWRRCRIARVRACARPTSSSTCRRHRPTRAGPALTSSARTSAVGSPGARPLRCRSTSTRAGTAGRCCSSSATSTTACGRSSRRSSSVSPASPLSLTGCRLRVAWQRVRVRSEVARPVAVRLGPAPPVPQPRGEPPRPGPQRQVQPPRAARQPLQPRRARSSERGPRPRGASLPGLQRPVGACSPSSARCPEVRSPRLSPA</sequence>